<accession>A0A9X3ITE7</accession>
<gene>
    <name evidence="1" type="ORF">OUO13_11575</name>
</gene>
<name>A0A9X3ITE7_9GAMM</name>
<reference evidence="1" key="1">
    <citation type="submission" date="2022-11" db="EMBL/GenBank/DDBJ databases">
        <title>Parathalassolutuus dongxingensis gen. nov., sp. nov., a novel member of family Oceanospirillaceae isolated from a coastal shrimp pond in Guangxi, China.</title>
        <authorList>
            <person name="Chen H."/>
        </authorList>
    </citation>
    <scope>NUCLEOTIDE SEQUENCE</scope>
    <source>
        <strain evidence="1">G-43</strain>
    </source>
</reference>
<dbReference type="RefSeq" id="WP_283174042.1">
    <property type="nucleotide sequence ID" value="NZ_JAPNOA010000029.1"/>
</dbReference>
<evidence type="ECO:0000313" key="2">
    <source>
        <dbReference type="Proteomes" id="UP001150830"/>
    </source>
</evidence>
<proteinExistence type="predicted"/>
<dbReference type="EMBL" id="JAPNOA010000029">
    <property type="protein sequence ID" value="MCY0965829.1"/>
    <property type="molecule type" value="Genomic_DNA"/>
</dbReference>
<sequence length="145" mass="16200">MSGPIRRLRAATKVPSPKATVQTIVANDGERLVDRVRLEFVSAKGVPPIEDVLYLEFDRHDVVSGDSVFLGVHWFADNPQDSIYEVKSVLLDANNKPLDGAEILQFSPESWDEWVCLTDQHLSELGSSEKIRRAIALLKDVSELD</sequence>
<protein>
    <submittedName>
        <fullName evidence="1">Uncharacterized protein</fullName>
    </submittedName>
</protein>
<evidence type="ECO:0000313" key="1">
    <source>
        <dbReference type="EMBL" id="MCY0965829.1"/>
    </source>
</evidence>
<organism evidence="1 2">
    <name type="scientific">Parathalassolituus penaei</name>
    <dbReference type="NCBI Taxonomy" id="2997323"/>
    <lineage>
        <taxon>Bacteria</taxon>
        <taxon>Pseudomonadati</taxon>
        <taxon>Pseudomonadota</taxon>
        <taxon>Gammaproteobacteria</taxon>
        <taxon>Oceanospirillales</taxon>
        <taxon>Oceanospirillaceae</taxon>
        <taxon>Parathalassolituus</taxon>
    </lineage>
</organism>
<comment type="caution">
    <text evidence="1">The sequence shown here is derived from an EMBL/GenBank/DDBJ whole genome shotgun (WGS) entry which is preliminary data.</text>
</comment>
<dbReference type="AlphaFoldDB" id="A0A9X3ITE7"/>
<keyword evidence="2" id="KW-1185">Reference proteome</keyword>
<dbReference type="Proteomes" id="UP001150830">
    <property type="component" value="Unassembled WGS sequence"/>
</dbReference>